<dbReference type="GO" id="GO:0016567">
    <property type="term" value="P:protein ubiquitination"/>
    <property type="evidence" value="ECO:0007669"/>
    <property type="project" value="InterPro"/>
</dbReference>
<dbReference type="InterPro" id="IPR000210">
    <property type="entry name" value="BTB/POZ_dom"/>
</dbReference>
<evidence type="ECO:0000256" key="1">
    <source>
        <dbReference type="ARBA" id="ARBA00004906"/>
    </source>
</evidence>
<comment type="caution">
    <text evidence="3">The sequence shown here is derived from an EMBL/GenBank/DDBJ whole genome shotgun (WGS) entry which is preliminary data.</text>
</comment>
<dbReference type="PANTHER" id="PTHR26379">
    <property type="entry name" value="BTB/POZ AND MATH DOMAIN-CONTAINING PROTEIN 1"/>
    <property type="match status" value="1"/>
</dbReference>
<reference evidence="3 4" key="1">
    <citation type="submission" date="2016-09" db="EMBL/GenBank/DDBJ databases">
        <title>The draft genome of Dichanthelium oligosanthes: A C3 panicoid grass species.</title>
        <authorList>
            <person name="Studer A.J."/>
            <person name="Schnable J.C."/>
            <person name="Brutnell T.P."/>
        </authorList>
    </citation>
    <scope>NUCLEOTIDE SEQUENCE [LARGE SCALE GENOMIC DNA]</scope>
    <source>
        <strain evidence="4">cv. Kellogg 1175</strain>
        <tissue evidence="3">Leaf</tissue>
    </source>
</reference>
<name>A0A1E5VRB5_9POAL</name>
<dbReference type="InterPro" id="IPR011333">
    <property type="entry name" value="SKP1/BTB/POZ_sf"/>
</dbReference>
<dbReference type="PROSITE" id="PS50097">
    <property type="entry name" value="BTB"/>
    <property type="match status" value="1"/>
</dbReference>
<accession>A0A1E5VRB5</accession>
<evidence type="ECO:0000313" key="4">
    <source>
        <dbReference type="Proteomes" id="UP000095767"/>
    </source>
</evidence>
<comment type="pathway">
    <text evidence="1">Protein modification; protein ubiquitination.</text>
</comment>
<sequence>METWNSGRHSTMNMKHTCTGQLEEVRYVHLLKIDDFAVIKATVGNNKNCIKSSGVARDIQAPGLLTVECNIGVLRDQEAIRLPSSNLHQHFGELLQNQAGADVTFIVSGESLFAAHKNILAARSPVFMAEFFGTMAERSAQCVEIQDMEPAVFKAMLRYLSTLTWSQSLTRSQRRLRRP</sequence>
<keyword evidence="4" id="KW-1185">Reference proteome</keyword>
<evidence type="ECO:0000313" key="3">
    <source>
        <dbReference type="EMBL" id="OEL27632.1"/>
    </source>
</evidence>
<gene>
    <name evidence="3" type="ORF">BAE44_0011349</name>
</gene>
<dbReference type="Pfam" id="PF00651">
    <property type="entry name" value="BTB"/>
    <property type="match status" value="1"/>
</dbReference>
<dbReference type="EMBL" id="LWDX02032106">
    <property type="protein sequence ID" value="OEL27632.1"/>
    <property type="molecule type" value="Genomic_DNA"/>
</dbReference>
<dbReference type="Proteomes" id="UP000095767">
    <property type="component" value="Unassembled WGS sequence"/>
</dbReference>
<dbReference type="SUPFAM" id="SSF54695">
    <property type="entry name" value="POZ domain"/>
    <property type="match status" value="1"/>
</dbReference>
<feature type="domain" description="BTB" evidence="2">
    <location>
        <begin position="101"/>
        <end position="160"/>
    </location>
</feature>
<organism evidence="3 4">
    <name type="scientific">Dichanthelium oligosanthes</name>
    <dbReference type="NCBI Taxonomy" id="888268"/>
    <lineage>
        <taxon>Eukaryota</taxon>
        <taxon>Viridiplantae</taxon>
        <taxon>Streptophyta</taxon>
        <taxon>Embryophyta</taxon>
        <taxon>Tracheophyta</taxon>
        <taxon>Spermatophyta</taxon>
        <taxon>Magnoliopsida</taxon>
        <taxon>Liliopsida</taxon>
        <taxon>Poales</taxon>
        <taxon>Poaceae</taxon>
        <taxon>PACMAD clade</taxon>
        <taxon>Panicoideae</taxon>
        <taxon>Panicodae</taxon>
        <taxon>Paniceae</taxon>
        <taxon>Dichantheliinae</taxon>
        <taxon>Dichanthelium</taxon>
    </lineage>
</organism>
<dbReference type="Gene3D" id="3.30.710.10">
    <property type="entry name" value="Potassium Channel Kv1.1, Chain A"/>
    <property type="match status" value="1"/>
</dbReference>
<dbReference type="InterPro" id="IPR045005">
    <property type="entry name" value="BPM1-6"/>
</dbReference>
<dbReference type="STRING" id="888268.A0A1E5VRB5"/>
<protein>
    <recommendedName>
        <fullName evidence="2">BTB domain-containing protein</fullName>
    </recommendedName>
</protein>
<dbReference type="OrthoDB" id="6359816at2759"/>
<dbReference type="AlphaFoldDB" id="A0A1E5VRB5"/>
<evidence type="ECO:0000259" key="2">
    <source>
        <dbReference type="PROSITE" id="PS50097"/>
    </source>
</evidence>
<proteinExistence type="predicted"/>
<dbReference type="PANTHER" id="PTHR26379:SF180">
    <property type="entry name" value="TRAF TRANSCRIPTION FACTOR"/>
    <property type="match status" value="1"/>
</dbReference>